<evidence type="ECO:0000256" key="1">
    <source>
        <dbReference type="ARBA" id="ARBA00022443"/>
    </source>
</evidence>
<feature type="region of interest" description="Disordered" evidence="3">
    <location>
        <begin position="395"/>
        <end position="464"/>
    </location>
</feature>
<dbReference type="GeneID" id="37015428"/>
<reference evidence="7 8" key="1">
    <citation type="journal article" date="2018" name="Mol. Biol. Evol.">
        <title>Broad Genomic Sampling Reveals a Smut Pathogenic Ancestry of the Fungal Clade Ustilaginomycotina.</title>
        <authorList>
            <person name="Kijpornyongpan T."/>
            <person name="Mondo S.J."/>
            <person name="Barry K."/>
            <person name="Sandor L."/>
            <person name="Lee J."/>
            <person name="Lipzen A."/>
            <person name="Pangilinan J."/>
            <person name="LaButti K."/>
            <person name="Hainaut M."/>
            <person name="Henrissat B."/>
            <person name="Grigoriev I.V."/>
            <person name="Spatafora J.W."/>
            <person name="Aime M.C."/>
        </authorList>
    </citation>
    <scope>NUCLEOTIDE SEQUENCE [LARGE SCALE GENOMIC DNA]</scope>
    <source>
        <strain evidence="7 8">MCA 4718</strain>
    </source>
</reference>
<feature type="compositionally biased region" description="Low complexity" evidence="3">
    <location>
        <begin position="826"/>
        <end position="837"/>
    </location>
</feature>
<sequence>MAATATAWNHPASDSGVDGSRYVGKGMTSAPSPGISLPVTDWEESHVSSWLATLNLTLLATSFREQGITGDVLVQLDNEALKDLGVSSVGQRLALLGGIYRLKVVWGLEIEEGDYHPQSEEIRATIEPPVTVLQLAASLRQRDDRIARLEQELRRATIFLARFQHDFTGVCRYQGLNAPTLDHSFRPFAAASPADTVSFDSLTSSKDTLAPHDLRNVGGSPRAKLSPAHATMHSPATPSAKGSTPTSLISGTDGAGGHIGWSQGLQQPSSARSQVFAVNDHTQSGDERLRMPLSGGHLDPEAHSHHRFGHGHGSEGAMTHAVDEVSRSATDGRKHVSPIGSSAIKGVMSTPSSATFPSSTRSDRAPDSSLSAAAAHKLTGNAVYGGMLSSPSIPNLSSQALGQRPGGLASPTNRPRSNSAAASPTTPSSLQSAGIVKSSAKDVGTPSSASSAAGRDLLGTKTTLGNGENPYKSFRVTLEDPCYKVLPAALKKYKINDDWRLYALFICYGSTERCLSYDEKPLLLFQKLKEARQSPVFMLRHIRDVKSPIAIANAKAAARRESGPASSTPGSRRLPDGGNGSGSVAKREVLLQSGQGADAGEALQSLRGETILTGPAAQLENLDGHKTFAIAIYPYSCEREDEFDVSVGDTFVVLSKAKGWWIVQRDSNATGLGDIAAGSSPQDGSRDDGQSKGAEIRSGWVPAGCLIETSRPLAAVVATDGTESGVTTASEAQDYLAEIASRPMAEAEDAVTPTPASIKGAHSGNAESARSGPMSRLQREGPSISSSGRLGGWDKASVPIPPSVITSTSTPGIMLMEYSSVAAAASSSSGPVSGSSSETAVVPDANGATATDGAPLELQKDDRLRVFKRYNHWSYCVQENGKHARGWVPSWYIGKISPRSAASTSGATVSEAGATAGSARALSPAPPGPGGQSQIANGPYEAAP</sequence>
<dbReference type="OrthoDB" id="8883818at2759"/>
<feature type="compositionally biased region" description="Low complexity" evidence="3">
    <location>
        <begin position="412"/>
        <end position="429"/>
    </location>
</feature>
<keyword evidence="8" id="KW-1185">Reference proteome</keyword>
<feature type="domain" description="Ras-associating" evidence="6">
    <location>
        <begin position="466"/>
        <end position="544"/>
    </location>
</feature>
<dbReference type="InterPro" id="IPR036028">
    <property type="entry name" value="SH3-like_dom_sf"/>
</dbReference>
<feature type="compositionally biased region" description="Low complexity" evidence="3">
    <location>
        <begin position="349"/>
        <end position="360"/>
    </location>
</feature>
<keyword evidence="1 2" id="KW-0728">SH3 domain</keyword>
<feature type="domain" description="SAM" evidence="5">
    <location>
        <begin position="42"/>
        <end position="105"/>
    </location>
</feature>
<organism evidence="7 8">
    <name type="scientific">Pseudomicrostroma glucosiphilum</name>
    <dbReference type="NCBI Taxonomy" id="1684307"/>
    <lineage>
        <taxon>Eukaryota</taxon>
        <taxon>Fungi</taxon>
        <taxon>Dikarya</taxon>
        <taxon>Basidiomycota</taxon>
        <taxon>Ustilaginomycotina</taxon>
        <taxon>Exobasidiomycetes</taxon>
        <taxon>Microstromatales</taxon>
        <taxon>Microstromatales incertae sedis</taxon>
        <taxon>Pseudomicrostroma</taxon>
    </lineage>
</organism>
<dbReference type="SMART" id="SM00314">
    <property type="entry name" value="RA"/>
    <property type="match status" value="1"/>
</dbReference>
<dbReference type="PROSITE" id="PS50105">
    <property type="entry name" value="SAM_DOMAIN"/>
    <property type="match status" value="1"/>
</dbReference>
<dbReference type="STRING" id="1684307.A0A316UAK3"/>
<evidence type="ECO:0000313" key="8">
    <source>
        <dbReference type="Proteomes" id="UP000245942"/>
    </source>
</evidence>
<feature type="domain" description="SH3" evidence="4">
    <location>
        <begin position="624"/>
        <end position="711"/>
    </location>
</feature>
<dbReference type="SMART" id="SM00454">
    <property type="entry name" value="SAM"/>
    <property type="match status" value="1"/>
</dbReference>
<name>A0A316UAK3_9BASI</name>
<feature type="region of interest" description="Disordered" evidence="3">
    <location>
        <begin position="673"/>
        <end position="695"/>
    </location>
</feature>
<feature type="compositionally biased region" description="Polar residues" evidence="3">
    <location>
        <begin position="234"/>
        <end position="250"/>
    </location>
</feature>
<feature type="region of interest" description="Disordered" evidence="3">
    <location>
        <begin position="327"/>
        <end position="371"/>
    </location>
</feature>
<dbReference type="InterPro" id="IPR029071">
    <property type="entry name" value="Ubiquitin-like_domsf"/>
</dbReference>
<feature type="region of interest" description="Disordered" evidence="3">
    <location>
        <begin position="744"/>
        <end position="804"/>
    </location>
</feature>
<feature type="region of interest" description="Disordered" evidence="3">
    <location>
        <begin position="826"/>
        <end position="856"/>
    </location>
</feature>
<dbReference type="Pfam" id="PF07647">
    <property type="entry name" value="SAM_2"/>
    <property type="match status" value="1"/>
</dbReference>
<dbReference type="Pfam" id="PF00018">
    <property type="entry name" value="SH3_1"/>
    <property type="match status" value="1"/>
</dbReference>
<evidence type="ECO:0000259" key="6">
    <source>
        <dbReference type="PROSITE" id="PS50200"/>
    </source>
</evidence>
<protein>
    <recommendedName>
        <fullName evidence="9">RA-domain-containing protein</fullName>
    </recommendedName>
</protein>
<dbReference type="InterPro" id="IPR000159">
    <property type="entry name" value="RA_dom"/>
</dbReference>
<dbReference type="AlphaFoldDB" id="A0A316UAK3"/>
<evidence type="ECO:0000256" key="3">
    <source>
        <dbReference type="SAM" id="MobiDB-lite"/>
    </source>
</evidence>
<dbReference type="PROSITE" id="PS50002">
    <property type="entry name" value="SH3"/>
    <property type="match status" value="1"/>
</dbReference>
<accession>A0A316UAK3</accession>
<dbReference type="SUPFAM" id="SSF47769">
    <property type="entry name" value="SAM/Pointed domain"/>
    <property type="match status" value="1"/>
</dbReference>
<dbReference type="Gene3D" id="1.10.150.50">
    <property type="entry name" value="Transcription Factor, Ets-1"/>
    <property type="match status" value="1"/>
</dbReference>
<gene>
    <name evidence="7" type="ORF">BCV69DRAFT_290037</name>
</gene>
<dbReference type="Proteomes" id="UP000245942">
    <property type="component" value="Unassembled WGS sequence"/>
</dbReference>
<evidence type="ECO:0000256" key="2">
    <source>
        <dbReference type="PROSITE-ProRule" id="PRU00192"/>
    </source>
</evidence>
<dbReference type="PROSITE" id="PS50200">
    <property type="entry name" value="RA"/>
    <property type="match status" value="1"/>
</dbReference>
<dbReference type="PANTHER" id="PTHR24135:SF28">
    <property type="entry name" value="LD13733P"/>
    <property type="match status" value="1"/>
</dbReference>
<dbReference type="InterPro" id="IPR001660">
    <property type="entry name" value="SAM"/>
</dbReference>
<dbReference type="RefSeq" id="XP_025348603.1">
    <property type="nucleotide sequence ID" value="XM_025493694.1"/>
</dbReference>
<evidence type="ECO:0000313" key="7">
    <source>
        <dbReference type="EMBL" id="PWN21443.1"/>
    </source>
</evidence>
<dbReference type="InterPro" id="IPR051569">
    <property type="entry name" value="SHANK"/>
</dbReference>
<dbReference type="InterPro" id="IPR001452">
    <property type="entry name" value="SH3_domain"/>
</dbReference>
<dbReference type="SMART" id="SM00326">
    <property type="entry name" value="SH3"/>
    <property type="match status" value="2"/>
</dbReference>
<dbReference type="CDD" id="cd01786">
    <property type="entry name" value="RA_STE50"/>
    <property type="match status" value="1"/>
</dbReference>
<evidence type="ECO:0000259" key="5">
    <source>
        <dbReference type="PROSITE" id="PS50105"/>
    </source>
</evidence>
<feature type="region of interest" description="Disordered" evidence="3">
    <location>
        <begin position="556"/>
        <end position="582"/>
    </location>
</feature>
<feature type="region of interest" description="Disordered" evidence="3">
    <location>
        <begin position="204"/>
        <end position="273"/>
    </location>
</feature>
<dbReference type="SUPFAM" id="SSF54236">
    <property type="entry name" value="Ubiquitin-like"/>
    <property type="match status" value="1"/>
</dbReference>
<evidence type="ECO:0000259" key="4">
    <source>
        <dbReference type="PROSITE" id="PS50002"/>
    </source>
</evidence>
<dbReference type="PANTHER" id="PTHR24135">
    <property type="entry name" value="SH3 AND MULTIPLE ANKYRIN REPEAT DOMAINS PROTEIN"/>
    <property type="match status" value="1"/>
</dbReference>
<dbReference type="Gene3D" id="3.10.20.90">
    <property type="entry name" value="Phosphatidylinositol 3-kinase Catalytic Subunit, Chain A, domain 1"/>
    <property type="match status" value="1"/>
</dbReference>
<dbReference type="GO" id="GO:0007165">
    <property type="term" value="P:signal transduction"/>
    <property type="evidence" value="ECO:0007669"/>
    <property type="project" value="InterPro"/>
</dbReference>
<evidence type="ECO:0008006" key="9">
    <source>
        <dbReference type="Google" id="ProtNLM"/>
    </source>
</evidence>
<feature type="region of interest" description="Disordered" evidence="3">
    <location>
        <begin position="903"/>
        <end position="944"/>
    </location>
</feature>
<dbReference type="Gene3D" id="2.30.30.40">
    <property type="entry name" value="SH3 Domains"/>
    <property type="match status" value="1"/>
</dbReference>
<dbReference type="EMBL" id="KZ819325">
    <property type="protein sequence ID" value="PWN21443.1"/>
    <property type="molecule type" value="Genomic_DNA"/>
</dbReference>
<feature type="compositionally biased region" description="Polar residues" evidence="3">
    <location>
        <begin position="263"/>
        <end position="273"/>
    </location>
</feature>
<dbReference type="SUPFAM" id="SSF50044">
    <property type="entry name" value="SH3-domain"/>
    <property type="match status" value="2"/>
</dbReference>
<dbReference type="InterPro" id="IPR013761">
    <property type="entry name" value="SAM/pointed_sf"/>
</dbReference>
<dbReference type="Pfam" id="PF00788">
    <property type="entry name" value="RA"/>
    <property type="match status" value="1"/>
</dbReference>
<proteinExistence type="predicted"/>